<organism evidence="2">
    <name type="scientific">Phaffia rhodozyma</name>
    <name type="common">Yeast</name>
    <name type="synonym">Xanthophyllomyces dendrorhous</name>
    <dbReference type="NCBI Taxonomy" id="264483"/>
    <lineage>
        <taxon>Eukaryota</taxon>
        <taxon>Fungi</taxon>
        <taxon>Dikarya</taxon>
        <taxon>Basidiomycota</taxon>
        <taxon>Agaricomycotina</taxon>
        <taxon>Tremellomycetes</taxon>
        <taxon>Cystofilobasidiales</taxon>
        <taxon>Mrakiaceae</taxon>
        <taxon>Phaffia</taxon>
    </lineage>
</organism>
<evidence type="ECO:0000313" key="2">
    <source>
        <dbReference type="EMBL" id="CDZ96314.1"/>
    </source>
</evidence>
<dbReference type="AlphaFoldDB" id="A0A0F7SGC0"/>
<name>A0A0F7SGC0_PHARH</name>
<accession>A0A0F7SGC0</accession>
<dbReference type="EMBL" id="LN483116">
    <property type="protein sequence ID" value="CDZ96314.1"/>
    <property type="molecule type" value="Genomic_DNA"/>
</dbReference>
<feature type="compositionally biased region" description="Polar residues" evidence="1">
    <location>
        <begin position="70"/>
        <end position="79"/>
    </location>
</feature>
<reference evidence="2" key="1">
    <citation type="submission" date="2014-08" db="EMBL/GenBank/DDBJ databases">
        <authorList>
            <person name="Sharma Rahul"/>
            <person name="Thines Marco"/>
        </authorList>
    </citation>
    <scope>NUCLEOTIDE SEQUENCE</scope>
</reference>
<protein>
    <submittedName>
        <fullName evidence="2">Uncharacterized protein</fullName>
    </submittedName>
</protein>
<sequence>MSVLLSKPPCPPMSVVVLSYFFKTQTFLQRRSPQQNTYHRTTLFFFFVPGESALSSQHTDATEEQRHMSRQQSRLTLTEISGHVSHS</sequence>
<evidence type="ECO:0000256" key="1">
    <source>
        <dbReference type="SAM" id="MobiDB-lite"/>
    </source>
</evidence>
<feature type="region of interest" description="Disordered" evidence="1">
    <location>
        <begin position="56"/>
        <end position="87"/>
    </location>
</feature>
<proteinExistence type="predicted"/>